<name>A0A7R8X571_9CRUS</name>
<protein>
    <submittedName>
        <fullName evidence="2">Uncharacterized protein</fullName>
    </submittedName>
</protein>
<dbReference type="OrthoDB" id="70763at2759"/>
<keyword evidence="3" id="KW-1185">Reference proteome</keyword>
<feature type="compositionally biased region" description="Polar residues" evidence="1">
    <location>
        <begin position="24"/>
        <end position="34"/>
    </location>
</feature>
<dbReference type="Proteomes" id="UP000677054">
    <property type="component" value="Unassembled WGS sequence"/>
</dbReference>
<evidence type="ECO:0000256" key="1">
    <source>
        <dbReference type="SAM" id="MobiDB-lite"/>
    </source>
</evidence>
<evidence type="ECO:0000313" key="2">
    <source>
        <dbReference type="EMBL" id="CAD7240915.1"/>
    </source>
</evidence>
<dbReference type="GO" id="GO:0000387">
    <property type="term" value="P:spliceosomal snRNP assembly"/>
    <property type="evidence" value="ECO:0007669"/>
    <property type="project" value="TreeGrafter"/>
</dbReference>
<evidence type="ECO:0000313" key="3">
    <source>
        <dbReference type="Proteomes" id="UP000677054"/>
    </source>
</evidence>
<dbReference type="EMBL" id="CAJPEV010000074">
    <property type="protein sequence ID" value="CAG0880119.1"/>
    <property type="molecule type" value="Genomic_DNA"/>
</dbReference>
<dbReference type="GO" id="GO:0034719">
    <property type="term" value="C:SMN-Sm protein complex"/>
    <property type="evidence" value="ECO:0007669"/>
    <property type="project" value="InterPro"/>
</dbReference>
<dbReference type="InterPro" id="IPR020338">
    <property type="entry name" value="SMN_gemin7"/>
</dbReference>
<dbReference type="PANTHER" id="PTHR14679:SF1">
    <property type="entry name" value="GEM-ASSOCIATED PROTEIN 7"/>
    <property type="match status" value="1"/>
</dbReference>
<dbReference type="AlphaFoldDB" id="A0A7R8X571"/>
<accession>A0A7R8X571</accession>
<gene>
    <name evidence="2" type="ORF">DSTB1V02_LOCUS917</name>
</gene>
<dbReference type="EMBL" id="LR899591">
    <property type="protein sequence ID" value="CAD7240915.1"/>
    <property type="molecule type" value="Genomic_DNA"/>
</dbReference>
<feature type="compositionally biased region" description="Basic and acidic residues" evidence="1">
    <location>
        <begin position="1"/>
        <end position="18"/>
    </location>
</feature>
<reference evidence="2" key="1">
    <citation type="submission" date="2020-11" db="EMBL/GenBank/DDBJ databases">
        <authorList>
            <person name="Tran Van P."/>
        </authorList>
    </citation>
    <scope>NUCLEOTIDE SEQUENCE</scope>
</reference>
<dbReference type="Gene3D" id="2.30.30.100">
    <property type="match status" value="1"/>
</dbReference>
<feature type="region of interest" description="Disordered" evidence="1">
    <location>
        <begin position="1"/>
        <end position="34"/>
    </location>
</feature>
<dbReference type="Pfam" id="PF11095">
    <property type="entry name" value="Gemin7"/>
    <property type="match status" value="1"/>
</dbReference>
<proteinExistence type="predicted"/>
<sequence>MTEAKEGGEIPEVSRDKEEEGEINANSDEVSRAQNAKAEERIKFLQFLQCMDGRKAVFTMHENTQVRGIFRAANFIPDEIMVNQLETPTGVFKSAVLRMKDIICIAFEPIDLGSGPSGGASTSEAGSQ</sequence>
<organism evidence="2">
    <name type="scientific">Darwinula stevensoni</name>
    <dbReference type="NCBI Taxonomy" id="69355"/>
    <lineage>
        <taxon>Eukaryota</taxon>
        <taxon>Metazoa</taxon>
        <taxon>Ecdysozoa</taxon>
        <taxon>Arthropoda</taxon>
        <taxon>Crustacea</taxon>
        <taxon>Oligostraca</taxon>
        <taxon>Ostracoda</taxon>
        <taxon>Podocopa</taxon>
        <taxon>Podocopida</taxon>
        <taxon>Darwinulocopina</taxon>
        <taxon>Darwinuloidea</taxon>
        <taxon>Darwinulidae</taxon>
        <taxon>Darwinula</taxon>
    </lineage>
</organism>
<dbReference type="PANTHER" id="PTHR14679">
    <property type="entry name" value="GEM-ASSOCIATED PROTEIN 7"/>
    <property type="match status" value="1"/>
</dbReference>